<evidence type="ECO:0000259" key="6">
    <source>
        <dbReference type="Pfam" id="PF02631"/>
    </source>
</evidence>
<evidence type="ECO:0000313" key="9">
    <source>
        <dbReference type="Proteomes" id="UP000192276"/>
    </source>
</evidence>
<evidence type="ECO:0000256" key="4">
    <source>
        <dbReference type="ARBA" id="ARBA00022490"/>
    </source>
</evidence>
<dbReference type="GO" id="GO:0005737">
    <property type="term" value="C:cytoplasm"/>
    <property type="evidence" value="ECO:0007669"/>
    <property type="project" value="UniProtKB-SubCell"/>
</dbReference>
<comment type="similarity">
    <text evidence="2 5">Belongs to the RecX family.</text>
</comment>
<dbReference type="InterPro" id="IPR036388">
    <property type="entry name" value="WH-like_DNA-bd_sf"/>
</dbReference>
<dbReference type="STRING" id="550983.A4R26_18975"/>
<dbReference type="RefSeq" id="WP_081164195.1">
    <property type="nucleotide sequence ID" value="NZ_LWBP01000134.1"/>
</dbReference>
<gene>
    <name evidence="5" type="primary">recX</name>
    <name evidence="8" type="ORF">A4R26_18975</name>
</gene>
<keyword evidence="9" id="KW-1185">Reference proteome</keyword>
<dbReference type="GO" id="GO:0006282">
    <property type="term" value="P:regulation of DNA repair"/>
    <property type="evidence" value="ECO:0007669"/>
    <property type="project" value="UniProtKB-UniRule"/>
</dbReference>
<dbReference type="HAMAP" id="MF_01114">
    <property type="entry name" value="RecX"/>
    <property type="match status" value="1"/>
</dbReference>
<dbReference type="InterPro" id="IPR053925">
    <property type="entry name" value="RecX_HTH_3rd"/>
</dbReference>
<feature type="domain" description="RecX second three-helical" evidence="6">
    <location>
        <begin position="58"/>
        <end position="99"/>
    </location>
</feature>
<evidence type="ECO:0000256" key="2">
    <source>
        <dbReference type="ARBA" id="ARBA00009695"/>
    </source>
</evidence>
<dbReference type="InterPro" id="IPR053924">
    <property type="entry name" value="RecX_HTH_2nd"/>
</dbReference>
<comment type="subcellular location">
    <subcellularLocation>
        <location evidence="1 5">Cytoplasm</location>
    </subcellularLocation>
</comment>
<evidence type="ECO:0000313" key="8">
    <source>
        <dbReference type="EMBL" id="OQP61645.1"/>
    </source>
</evidence>
<feature type="domain" description="RecX third three-helical" evidence="7">
    <location>
        <begin position="107"/>
        <end position="154"/>
    </location>
</feature>
<dbReference type="Pfam" id="PF21981">
    <property type="entry name" value="RecX_HTH3"/>
    <property type="match status" value="1"/>
</dbReference>
<comment type="caution">
    <text evidence="8">The sequence shown here is derived from an EMBL/GenBank/DDBJ whole genome shotgun (WGS) entry which is preliminary data.</text>
</comment>
<dbReference type="AlphaFoldDB" id="A0A1V9FTG8"/>
<protein>
    <recommendedName>
        <fullName evidence="3 5">Regulatory protein RecX</fullName>
    </recommendedName>
</protein>
<sequence length="163" mass="19296">MLQRKQLTKEQALQKLRHYCAYQERSHVEVKEKLYSFGLRKQMVEESMAQLIEEDYLNEERFAIQFAGGKFRMKQWGRVKIKHELKQKQVSTYCINKAMKEIDEADYEKTLNKLAKQKWGLVKGAGVNGFVKMAKTTDYLLQKGYEPELIRKVVAELKEEKNE</sequence>
<comment type="function">
    <text evidence="5">Modulates RecA activity.</text>
</comment>
<dbReference type="Pfam" id="PF02631">
    <property type="entry name" value="RecX_HTH2"/>
    <property type="match status" value="1"/>
</dbReference>
<dbReference type="OrthoDB" id="1523826at2"/>
<dbReference type="Gene3D" id="1.10.10.10">
    <property type="entry name" value="Winged helix-like DNA-binding domain superfamily/Winged helix DNA-binding domain"/>
    <property type="match status" value="2"/>
</dbReference>
<accession>A0A1V9FTG8</accession>
<dbReference type="Proteomes" id="UP000192276">
    <property type="component" value="Unassembled WGS sequence"/>
</dbReference>
<evidence type="ECO:0000256" key="5">
    <source>
        <dbReference type="HAMAP-Rule" id="MF_01114"/>
    </source>
</evidence>
<evidence type="ECO:0000256" key="3">
    <source>
        <dbReference type="ARBA" id="ARBA00018111"/>
    </source>
</evidence>
<organism evidence="8 9">
    <name type="scientific">Niastella populi</name>
    <dbReference type="NCBI Taxonomy" id="550983"/>
    <lineage>
        <taxon>Bacteria</taxon>
        <taxon>Pseudomonadati</taxon>
        <taxon>Bacteroidota</taxon>
        <taxon>Chitinophagia</taxon>
        <taxon>Chitinophagales</taxon>
        <taxon>Chitinophagaceae</taxon>
        <taxon>Niastella</taxon>
    </lineage>
</organism>
<dbReference type="PANTHER" id="PTHR33602">
    <property type="entry name" value="REGULATORY PROTEIN RECX FAMILY PROTEIN"/>
    <property type="match status" value="1"/>
</dbReference>
<dbReference type="InterPro" id="IPR003783">
    <property type="entry name" value="Regulatory_RecX"/>
</dbReference>
<evidence type="ECO:0000259" key="7">
    <source>
        <dbReference type="Pfam" id="PF21981"/>
    </source>
</evidence>
<reference evidence="9" key="1">
    <citation type="submission" date="2016-04" db="EMBL/GenBank/DDBJ databases">
        <authorList>
            <person name="Chen L."/>
            <person name="Zhuang W."/>
            <person name="Wang G."/>
        </authorList>
    </citation>
    <scope>NUCLEOTIDE SEQUENCE [LARGE SCALE GENOMIC DNA]</scope>
    <source>
        <strain evidence="9">208</strain>
    </source>
</reference>
<dbReference type="PANTHER" id="PTHR33602:SF1">
    <property type="entry name" value="REGULATORY PROTEIN RECX FAMILY PROTEIN"/>
    <property type="match status" value="1"/>
</dbReference>
<dbReference type="EMBL" id="LWBP01000134">
    <property type="protein sequence ID" value="OQP61645.1"/>
    <property type="molecule type" value="Genomic_DNA"/>
</dbReference>
<keyword evidence="4 5" id="KW-0963">Cytoplasm</keyword>
<proteinExistence type="inferred from homology"/>
<evidence type="ECO:0000256" key="1">
    <source>
        <dbReference type="ARBA" id="ARBA00004496"/>
    </source>
</evidence>
<name>A0A1V9FTG8_9BACT</name>